<dbReference type="SUPFAM" id="SSF52540">
    <property type="entry name" value="P-loop containing nucleoside triphosphate hydrolases"/>
    <property type="match status" value="1"/>
</dbReference>
<dbReference type="GO" id="GO:0042254">
    <property type="term" value="P:ribosome biogenesis"/>
    <property type="evidence" value="ECO:0007669"/>
    <property type="project" value="TreeGrafter"/>
</dbReference>
<dbReference type="InterPro" id="IPR050168">
    <property type="entry name" value="AAA_ATPase_domain"/>
</dbReference>
<accession>A0AAE0TTY8</accession>
<sequence length="529" mass="59264">MGQYGTQDQAKDTAAVSASSGLAVLNAFKTHCSGTRTNTELAVLESLRLIHPDKHIAVLSLPHVDLLGFAKAGHAKAHLCTADHSYHITRLYSPPRTRMTSGAGKLDESVDFGLYNYNWQNQDFLLYRIVWPDPFDGTQTFHCLLTDKVEGSSRHSDITDSLIIACGKWTGELHEEIYVFDAGRWIKNEKLWQAVQTSSWDDVILDPLMKDTLIGDVHSFFDSRTVYEEYSVPWKRGIIMHGPPGCGKTISIKALMNSLQAKDVASLYVKSFDACQGLQHSIRNIFSLARTMAPCLLIFEDIDSLVKDEVRSYFLNEVDGLDSNDGILMIGSTNHLEKLDPAIAKRPSRFDRKYCFRLPGHAERVLYCEYWRGKLQRHKDLGFTDEVCDIVASLTEEFSFAYMKELFVQALLAIVGGRTNVEEEIDESAISTTEQATKAVEDSSRLARGNEKVVNASGDAKELPEETAKADEKPKRKPRIVPDVVIPEHLQSNALLRLLKRQVVALVKDMDDSPDDETGEQPKKAKVLT</sequence>
<dbReference type="GO" id="GO:0016887">
    <property type="term" value="F:ATP hydrolysis activity"/>
    <property type="evidence" value="ECO:0007669"/>
    <property type="project" value="InterPro"/>
</dbReference>
<evidence type="ECO:0000256" key="1">
    <source>
        <dbReference type="SAM" id="MobiDB-lite"/>
    </source>
</evidence>
<reference evidence="3" key="1">
    <citation type="submission" date="2023-07" db="EMBL/GenBank/DDBJ databases">
        <title>Black Yeasts Isolated from many extreme environments.</title>
        <authorList>
            <person name="Coleine C."/>
            <person name="Stajich J.E."/>
            <person name="Selbmann L."/>
        </authorList>
    </citation>
    <scope>NUCLEOTIDE SEQUENCE</scope>
    <source>
        <strain evidence="3">CCFEE 5485</strain>
    </source>
</reference>
<dbReference type="Proteomes" id="UP001274830">
    <property type="component" value="Unassembled WGS sequence"/>
</dbReference>
<dbReference type="InterPro" id="IPR003959">
    <property type="entry name" value="ATPase_AAA_core"/>
</dbReference>
<organism evidence="3 4">
    <name type="scientific">Recurvomyces mirabilis</name>
    <dbReference type="NCBI Taxonomy" id="574656"/>
    <lineage>
        <taxon>Eukaryota</taxon>
        <taxon>Fungi</taxon>
        <taxon>Dikarya</taxon>
        <taxon>Ascomycota</taxon>
        <taxon>Pezizomycotina</taxon>
        <taxon>Dothideomycetes</taxon>
        <taxon>Dothideomycetidae</taxon>
        <taxon>Mycosphaerellales</taxon>
        <taxon>Teratosphaeriaceae</taxon>
        <taxon>Recurvomyces</taxon>
    </lineage>
</organism>
<dbReference type="GO" id="GO:0003723">
    <property type="term" value="F:RNA binding"/>
    <property type="evidence" value="ECO:0007669"/>
    <property type="project" value="TreeGrafter"/>
</dbReference>
<feature type="region of interest" description="Disordered" evidence="1">
    <location>
        <begin position="510"/>
        <end position="529"/>
    </location>
</feature>
<dbReference type="SMART" id="SM00382">
    <property type="entry name" value="AAA"/>
    <property type="match status" value="1"/>
</dbReference>
<evidence type="ECO:0000313" key="3">
    <source>
        <dbReference type="EMBL" id="KAK3671890.1"/>
    </source>
</evidence>
<dbReference type="PANTHER" id="PTHR23077">
    <property type="entry name" value="AAA-FAMILY ATPASE"/>
    <property type="match status" value="1"/>
</dbReference>
<feature type="domain" description="AAA+ ATPase" evidence="2">
    <location>
        <begin position="234"/>
        <end position="360"/>
    </location>
</feature>
<gene>
    <name evidence="3" type="ORF">LTR78_008256</name>
</gene>
<dbReference type="GO" id="GO:1990275">
    <property type="term" value="F:preribosome binding"/>
    <property type="evidence" value="ECO:0007669"/>
    <property type="project" value="TreeGrafter"/>
</dbReference>
<dbReference type="InterPro" id="IPR027417">
    <property type="entry name" value="P-loop_NTPase"/>
</dbReference>
<dbReference type="CDD" id="cd19481">
    <property type="entry name" value="RecA-like_protease"/>
    <property type="match status" value="1"/>
</dbReference>
<dbReference type="InterPro" id="IPR003593">
    <property type="entry name" value="AAA+_ATPase"/>
</dbReference>
<proteinExistence type="predicted"/>
<dbReference type="AlphaFoldDB" id="A0AAE0TTY8"/>
<dbReference type="GO" id="GO:0005524">
    <property type="term" value="F:ATP binding"/>
    <property type="evidence" value="ECO:0007669"/>
    <property type="project" value="InterPro"/>
</dbReference>
<dbReference type="Gene3D" id="3.40.50.300">
    <property type="entry name" value="P-loop containing nucleotide triphosphate hydrolases"/>
    <property type="match status" value="1"/>
</dbReference>
<dbReference type="EMBL" id="JAUTXT010000038">
    <property type="protein sequence ID" value="KAK3671890.1"/>
    <property type="molecule type" value="Genomic_DNA"/>
</dbReference>
<evidence type="ECO:0000313" key="4">
    <source>
        <dbReference type="Proteomes" id="UP001274830"/>
    </source>
</evidence>
<dbReference type="Gene3D" id="1.10.8.60">
    <property type="match status" value="1"/>
</dbReference>
<feature type="compositionally biased region" description="Basic and acidic residues" evidence="1">
    <location>
        <begin position="459"/>
        <end position="474"/>
    </location>
</feature>
<keyword evidence="4" id="KW-1185">Reference proteome</keyword>
<protein>
    <recommendedName>
        <fullName evidence="2">AAA+ ATPase domain-containing protein</fullName>
    </recommendedName>
</protein>
<name>A0AAE0TTY8_9PEZI</name>
<dbReference type="PANTHER" id="PTHR23077:SF132">
    <property type="entry name" value="ATP-DEPENDENT ZN PROTEASE"/>
    <property type="match status" value="1"/>
</dbReference>
<evidence type="ECO:0000259" key="2">
    <source>
        <dbReference type="SMART" id="SM00382"/>
    </source>
</evidence>
<dbReference type="Pfam" id="PF00004">
    <property type="entry name" value="AAA"/>
    <property type="match status" value="1"/>
</dbReference>
<comment type="caution">
    <text evidence="3">The sequence shown here is derived from an EMBL/GenBank/DDBJ whole genome shotgun (WGS) entry which is preliminary data.</text>
</comment>
<feature type="region of interest" description="Disordered" evidence="1">
    <location>
        <begin position="449"/>
        <end position="476"/>
    </location>
</feature>
<dbReference type="GO" id="GO:0005634">
    <property type="term" value="C:nucleus"/>
    <property type="evidence" value="ECO:0007669"/>
    <property type="project" value="TreeGrafter"/>
</dbReference>